<dbReference type="OrthoDB" id="4950881at2"/>
<evidence type="ECO:0000313" key="3">
    <source>
        <dbReference type="Proteomes" id="UP000181917"/>
    </source>
</evidence>
<evidence type="ECO:0000313" key="2">
    <source>
        <dbReference type="EMBL" id="SDQ62316.1"/>
    </source>
</evidence>
<proteinExistence type="predicted"/>
<dbReference type="Proteomes" id="UP000181917">
    <property type="component" value="Unassembled WGS sequence"/>
</dbReference>
<evidence type="ECO:0000256" key="1">
    <source>
        <dbReference type="SAM" id="MobiDB-lite"/>
    </source>
</evidence>
<organism evidence="2 3">
    <name type="scientific">Crystallibacter crystallopoietes</name>
    <dbReference type="NCBI Taxonomy" id="37928"/>
    <lineage>
        <taxon>Bacteria</taxon>
        <taxon>Bacillati</taxon>
        <taxon>Actinomycetota</taxon>
        <taxon>Actinomycetes</taxon>
        <taxon>Micrococcales</taxon>
        <taxon>Micrococcaceae</taxon>
        <taxon>Crystallibacter</taxon>
    </lineage>
</organism>
<gene>
    <name evidence="2" type="ORF">SAMN04489742_1872</name>
</gene>
<reference evidence="2 3" key="1">
    <citation type="submission" date="2016-10" db="EMBL/GenBank/DDBJ databases">
        <authorList>
            <person name="de Groot N.N."/>
        </authorList>
    </citation>
    <scope>NUCLEOTIDE SEQUENCE [LARGE SCALE GENOMIC DNA]</scope>
    <source>
        <strain evidence="2 3">DSM 20117</strain>
    </source>
</reference>
<dbReference type="RefSeq" id="WP_074700176.1">
    <property type="nucleotide sequence ID" value="NZ_CP018863.1"/>
</dbReference>
<dbReference type="EMBL" id="FNKH01000002">
    <property type="protein sequence ID" value="SDQ62316.1"/>
    <property type="molecule type" value="Genomic_DNA"/>
</dbReference>
<feature type="compositionally biased region" description="Basic and acidic residues" evidence="1">
    <location>
        <begin position="26"/>
        <end position="40"/>
    </location>
</feature>
<protein>
    <submittedName>
        <fullName evidence="2">Uncharacterized protein</fullName>
    </submittedName>
</protein>
<dbReference type="AlphaFoldDB" id="A0A1H1CF47"/>
<accession>A0A1H1CF47</accession>
<feature type="region of interest" description="Disordered" evidence="1">
    <location>
        <begin position="26"/>
        <end position="75"/>
    </location>
</feature>
<keyword evidence="3" id="KW-1185">Reference proteome</keyword>
<name>A0A1H1CF47_9MICC</name>
<sequence length="75" mass="8118">MTTIDNNPDSAKAELNVHLAPAAAEKLSKEQQKRLADAKGAKSPGDLPGWHSIGNSHKPTHASNRRGPAEKKVRW</sequence>
<dbReference type="KEGG" id="acry:AC20117_08005"/>